<dbReference type="InterPro" id="IPR038770">
    <property type="entry name" value="Na+/solute_symporter_sf"/>
</dbReference>
<name>A0A8J2XL17_9MICO</name>
<evidence type="ECO:0000256" key="4">
    <source>
        <dbReference type="ARBA" id="ARBA00023136"/>
    </source>
</evidence>
<protein>
    <submittedName>
        <fullName evidence="6">Na+-dependent transporter</fullName>
    </submittedName>
</protein>
<feature type="transmembrane region" description="Helical" evidence="5">
    <location>
        <begin position="138"/>
        <end position="161"/>
    </location>
</feature>
<evidence type="ECO:0000256" key="3">
    <source>
        <dbReference type="ARBA" id="ARBA00022989"/>
    </source>
</evidence>
<dbReference type="PANTHER" id="PTHR10361:SF28">
    <property type="entry name" value="P3 PROTEIN-RELATED"/>
    <property type="match status" value="1"/>
</dbReference>
<accession>A0A8J2XL17</accession>
<feature type="transmembrane region" description="Helical" evidence="5">
    <location>
        <begin position="110"/>
        <end position="131"/>
    </location>
</feature>
<dbReference type="GO" id="GO:0016020">
    <property type="term" value="C:membrane"/>
    <property type="evidence" value="ECO:0007669"/>
    <property type="project" value="UniProtKB-SubCell"/>
</dbReference>
<dbReference type="EMBL" id="BMFY01000006">
    <property type="protein sequence ID" value="GGA14411.1"/>
    <property type="molecule type" value="Genomic_DNA"/>
</dbReference>
<dbReference type="Gene3D" id="1.20.1530.20">
    <property type="match status" value="1"/>
</dbReference>
<reference evidence="6" key="2">
    <citation type="submission" date="2020-09" db="EMBL/GenBank/DDBJ databases">
        <authorList>
            <person name="Sun Q."/>
            <person name="Zhou Y."/>
        </authorList>
    </citation>
    <scope>NUCLEOTIDE SEQUENCE</scope>
    <source>
        <strain evidence="6">CGMCC 1.12785</strain>
    </source>
</reference>
<evidence type="ECO:0000313" key="7">
    <source>
        <dbReference type="Proteomes" id="UP000616114"/>
    </source>
</evidence>
<feature type="transmembrane region" description="Helical" evidence="5">
    <location>
        <begin position="81"/>
        <end position="104"/>
    </location>
</feature>
<dbReference type="PANTHER" id="PTHR10361">
    <property type="entry name" value="SODIUM-BILE ACID COTRANSPORTER"/>
    <property type="match status" value="1"/>
</dbReference>
<feature type="transmembrane region" description="Helical" evidence="5">
    <location>
        <begin position="53"/>
        <end position="74"/>
    </location>
</feature>
<keyword evidence="4 5" id="KW-0472">Membrane</keyword>
<feature type="transmembrane region" description="Helical" evidence="5">
    <location>
        <begin position="20"/>
        <end position="41"/>
    </location>
</feature>
<feature type="transmembrane region" description="Helical" evidence="5">
    <location>
        <begin position="206"/>
        <end position="226"/>
    </location>
</feature>
<dbReference type="InterPro" id="IPR004710">
    <property type="entry name" value="Bilac:Na_transpt"/>
</dbReference>
<keyword evidence="7" id="KW-1185">Reference proteome</keyword>
<feature type="transmembrane region" description="Helical" evidence="5">
    <location>
        <begin position="232"/>
        <end position="256"/>
    </location>
</feature>
<keyword evidence="2 5" id="KW-0812">Transmembrane</keyword>
<comment type="caution">
    <text evidence="6">The sequence shown here is derived from an EMBL/GenBank/DDBJ whole genome shotgun (WGS) entry which is preliminary data.</text>
</comment>
<evidence type="ECO:0000256" key="2">
    <source>
        <dbReference type="ARBA" id="ARBA00022692"/>
    </source>
</evidence>
<dbReference type="InterPro" id="IPR002657">
    <property type="entry name" value="BilAc:Na_symport/Acr3"/>
</dbReference>
<dbReference type="RefSeq" id="WP_188550465.1">
    <property type="nucleotide sequence ID" value="NZ_BMFY01000006.1"/>
</dbReference>
<organism evidence="6 7">
    <name type="scientific">Sediminivirga luteola</name>
    <dbReference type="NCBI Taxonomy" id="1774748"/>
    <lineage>
        <taxon>Bacteria</taxon>
        <taxon>Bacillati</taxon>
        <taxon>Actinomycetota</taxon>
        <taxon>Actinomycetes</taxon>
        <taxon>Micrococcales</taxon>
        <taxon>Brevibacteriaceae</taxon>
        <taxon>Sediminivirga</taxon>
    </lineage>
</organism>
<evidence type="ECO:0000313" key="6">
    <source>
        <dbReference type="EMBL" id="GGA14411.1"/>
    </source>
</evidence>
<dbReference type="Pfam" id="PF01758">
    <property type="entry name" value="SBF"/>
    <property type="match status" value="1"/>
</dbReference>
<reference evidence="6" key="1">
    <citation type="journal article" date="2014" name="Int. J. Syst. Evol. Microbiol.">
        <title>Complete genome sequence of Corynebacterium casei LMG S-19264T (=DSM 44701T), isolated from a smear-ripened cheese.</title>
        <authorList>
            <consortium name="US DOE Joint Genome Institute (JGI-PGF)"/>
            <person name="Walter F."/>
            <person name="Albersmeier A."/>
            <person name="Kalinowski J."/>
            <person name="Ruckert C."/>
        </authorList>
    </citation>
    <scope>NUCLEOTIDE SEQUENCE</scope>
    <source>
        <strain evidence="6">CGMCC 1.12785</strain>
    </source>
</reference>
<proteinExistence type="predicted"/>
<keyword evidence="3 5" id="KW-1133">Transmembrane helix</keyword>
<dbReference type="AlphaFoldDB" id="A0A8J2XL17"/>
<evidence type="ECO:0000256" key="5">
    <source>
        <dbReference type="SAM" id="Phobius"/>
    </source>
</evidence>
<sequence>MTSTQATEPRETAQQARNSYRAVLIFPILVLAGGVLGYVLAEPLSGTGHLINPGLGVIMFIMGLTLKPVDFALVAKKPVPVFLVVAAQYILMPLVAVLVCWIMQLPPELAAGVILVGSVPGGTASNVVAYLARGDVALSVTATSVSTILAPVATPLLTLWLAGQYLPVDAAGMAMSIVQVVLVPVLGGLIVRLLFPKVVKIAMPVLPWLATLAIAAVVAIVVAGSADLVLEAGLLVFGAVILHNTLALLLGYGIGIVTRQSISRRRTIAIEIAMQQSGLAAGLAAQYMNPLSALPGAVFSVWQNMAGAIFAAWCRRRDRIAAEQQDVTAEVS</sequence>
<gene>
    <name evidence="6" type="ORF">GCM10011333_16650</name>
</gene>
<dbReference type="Proteomes" id="UP000616114">
    <property type="component" value="Unassembled WGS sequence"/>
</dbReference>
<feature type="transmembrane region" description="Helical" evidence="5">
    <location>
        <begin position="173"/>
        <end position="194"/>
    </location>
</feature>
<comment type="subcellular location">
    <subcellularLocation>
        <location evidence="1">Membrane</location>
        <topology evidence="1">Multi-pass membrane protein</topology>
    </subcellularLocation>
</comment>
<evidence type="ECO:0000256" key="1">
    <source>
        <dbReference type="ARBA" id="ARBA00004141"/>
    </source>
</evidence>